<protein>
    <submittedName>
        <fullName evidence="1">Uncharacterized protein</fullName>
    </submittedName>
</protein>
<sequence>MHRPYSLDNIGRGYPADRILAGYSFYNMERSCSDCGIQS</sequence>
<evidence type="ECO:0000313" key="1">
    <source>
        <dbReference type="EMBL" id="EYB11912.1"/>
    </source>
</evidence>
<evidence type="ECO:0000313" key="2">
    <source>
        <dbReference type="Proteomes" id="UP000021175"/>
    </source>
</evidence>
<comment type="caution">
    <text evidence="1">The sequence shown here is derived from an EMBL/GenBank/DDBJ whole genome shotgun (WGS) entry which is preliminary data.</text>
</comment>
<dbReference type="AlphaFoldDB" id="A0AB73AT01"/>
<dbReference type="EMBL" id="JGEU01000023">
    <property type="protein sequence ID" value="EYB11912.1"/>
    <property type="molecule type" value="Genomic_DNA"/>
</dbReference>
<proteinExistence type="predicted"/>
<organism evidence="1 2">
    <name type="scientific">Bacteroides fragilis str. 3783N1-6</name>
    <dbReference type="NCBI Taxonomy" id="1339310"/>
    <lineage>
        <taxon>Bacteria</taxon>
        <taxon>Pseudomonadati</taxon>
        <taxon>Bacteroidota</taxon>
        <taxon>Bacteroidia</taxon>
        <taxon>Bacteroidales</taxon>
        <taxon>Bacteroidaceae</taxon>
        <taxon>Bacteroides</taxon>
    </lineage>
</organism>
<accession>A0AB73AT01</accession>
<name>A0AB73AT01_BACFG</name>
<dbReference type="Proteomes" id="UP000021175">
    <property type="component" value="Unassembled WGS sequence"/>
</dbReference>
<gene>
    <name evidence="1" type="ORF">M119_4859</name>
</gene>
<reference evidence="1 2" key="1">
    <citation type="submission" date="2014-02" db="EMBL/GenBank/DDBJ databases">
        <authorList>
            <person name="Sears C."/>
            <person name="Carroll K."/>
            <person name="Sack B.R."/>
            <person name="Qadri F."/>
            <person name="Myers L.L."/>
            <person name="Chung G.-T."/>
            <person name="Escheverria P."/>
            <person name="Fraser C.M."/>
            <person name="Sadzewicz L."/>
            <person name="Shefchek K.A."/>
            <person name="Tallon L."/>
            <person name="Das S.P."/>
            <person name="Daugherty S."/>
            <person name="Mongodin E.F."/>
        </authorList>
    </citation>
    <scope>NUCLEOTIDE SEQUENCE [LARGE SCALE GENOMIC DNA]</scope>
    <source>
        <strain evidence="1 2">3783N1-6</strain>
    </source>
</reference>